<accession>A0A919UCG4</accession>
<dbReference type="RefSeq" id="WP_203851995.1">
    <property type="nucleotide sequence ID" value="NZ_BAAAVW010000027.1"/>
</dbReference>
<evidence type="ECO:0000313" key="2">
    <source>
        <dbReference type="EMBL" id="GIG50352.1"/>
    </source>
</evidence>
<proteinExistence type="predicted"/>
<dbReference type="EMBL" id="BONQ01000129">
    <property type="protein sequence ID" value="GIG50352.1"/>
    <property type="molecule type" value="Genomic_DNA"/>
</dbReference>
<keyword evidence="1" id="KW-1133">Transmembrane helix</keyword>
<keyword evidence="1" id="KW-0472">Membrane</keyword>
<feature type="transmembrane region" description="Helical" evidence="1">
    <location>
        <begin position="12"/>
        <end position="35"/>
    </location>
</feature>
<evidence type="ECO:0000256" key="1">
    <source>
        <dbReference type="SAM" id="Phobius"/>
    </source>
</evidence>
<sequence length="141" mass="15195">MLVRWYSPPALRLFVGICFLVFGAIGMLVLMASVVPSWQATHGGGRTGTLTLTEFKGCNRFEPPKQRCGWYGDFVSDDGTVVDSRQRLVGGLPKGAKAGETLRARDVGTPGQIYQLDDTESFGETVNSSPASRGCSSSVWC</sequence>
<dbReference type="Proteomes" id="UP000660611">
    <property type="component" value="Unassembled WGS sequence"/>
</dbReference>
<evidence type="ECO:0008006" key="4">
    <source>
        <dbReference type="Google" id="ProtNLM"/>
    </source>
</evidence>
<dbReference type="AlphaFoldDB" id="A0A919UCG4"/>
<name>A0A919UCG4_9ACTN</name>
<organism evidence="2 3">
    <name type="scientific">Dactylosporangium siamense</name>
    <dbReference type="NCBI Taxonomy" id="685454"/>
    <lineage>
        <taxon>Bacteria</taxon>
        <taxon>Bacillati</taxon>
        <taxon>Actinomycetota</taxon>
        <taxon>Actinomycetes</taxon>
        <taxon>Micromonosporales</taxon>
        <taxon>Micromonosporaceae</taxon>
        <taxon>Dactylosporangium</taxon>
    </lineage>
</organism>
<keyword evidence="1" id="KW-0812">Transmembrane</keyword>
<keyword evidence="3" id="KW-1185">Reference proteome</keyword>
<protein>
    <recommendedName>
        <fullName evidence="4">Transmembrane protein</fullName>
    </recommendedName>
</protein>
<gene>
    <name evidence="2" type="ORF">Dsi01nite_083930</name>
</gene>
<reference evidence="2" key="1">
    <citation type="submission" date="2021-01" db="EMBL/GenBank/DDBJ databases">
        <title>Whole genome shotgun sequence of Dactylosporangium siamense NBRC 106093.</title>
        <authorList>
            <person name="Komaki H."/>
            <person name="Tamura T."/>
        </authorList>
    </citation>
    <scope>NUCLEOTIDE SEQUENCE</scope>
    <source>
        <strain evidence="2">NBRC 106093</strain>
    </source>
</reference>
<comment type="caution">
    <text evidence="2">The sequence shown here is derived from an EMBL/GenBank/DDBJ whole genome shotgun (WGS) entry which is preliminary data.</text>
</comment>
<evidence type="ECO:0000313" key="3">
    <source>
        <dbReference type="Proteomes" id="UP000660611"/>
    </source>
</evidence>